<protein>
    <submittedName>
        <fullName evidence="1">Uncharacterized protein</fullName>
    </submittedName>
</protein>
<name>A0A2W7NNL1_9BACT</name>
<reference evidence="1 2" key="1">
    <citation type="submission" date="2018-06" db="EMBL/GenBank/DDBJ databases">
        <title>Genomic Encyclopedia of Archaeal and Bacterial Type Strains, Phase II (KMG-II): from individual species to whole genera.</title>
        <authorList>
            <person name="Goeker M."/>
        </authorList>
    </citation>
    <scope>NUCLEOTIDE SEQUENCE [LARGE SCALE GENOMIC DNA]</scope>
    <source>
        <strain evidence="1 2">DSM 6779</strain>
    </source>
</reference>
<evidence type="ECO:0000313" key="2">
    <source>
        <dbReference type="Proteomes" id="UP000249239"/>
    </source>
</evidence>
<organism evidence="1 2">
    <name type="scientific">Breznakibacter xylanolyticus</name>
    <dbReference type="NCBI Taxonomy" id="990"/>
    <lineage>
        <taxon>Bacteria</taxon>
        <taxon>Pseudomonadati</taxon>
        <taxon>Bacteroidota</taxon>
        <taxon>Bacteroidia</taxon>
        <taxon>Marinilabiliales</taxon>
        <taxon>Marinilabiliaceae</taxon>
        <taxon>Breznakibacter</taxon>
    </lineage>
</organism>
<sequence length="52" mass="6162">MQQAFLFIINFGCTTSKQRSYNALQKMLKHNKHSIPITHTNRLELSDNYHNQ</sequence>
<evidence type="ECO:0000313" key="1">
    <source>
        <dbReference type="EMBL" id="PZX12852.1"/>
    </source>
</evidence>
<comment type="caution">
    <text evidence="1">The sequence shown here is derived from an EMBL/GenBank/DDBJ whole genome shotgun (WGS) entry which is preliminary data.</text>
</comment>
<proteinExistence type="predicted"/>
<keyword evidence="2" id="KW-1185">Reference proteome</keyword>
<gene>
    <name evidence="1" type="ORF">LX69_02807</name>
</gene>
<accession>A0A2W7NNL1</accession>
<dbReference type="AlphaFoldDB" id="A0A2W7NNL1"/>
<dbReference type="Proteomes" id="UP000249239">
    <property type="component" value="Unassembled WGS sequence"/>
</dbReference>
<dbReference type="EMBL" id="QKZK01000029">
    <property type="protein sequence ID" value="PZX12852.1"/>
    <property type="molecule type" value="Genomic_DNA"/>
</dbReference>